<dbReference type="EMBL" id="CAJMWS010000294">
    <property type="protein sequence ID" value="CAE6392532.1"/>
    <property type="molecule type" value="Genomic_DNA"/>
</dbReference>
<dbReference type="InterPro" id="IPR036396">
    <property type="entry name" value="Cyt_P450_sf"/>
</dbReference>
<dbReference type="InterPro" id="IPR017972">
    <property type="entry name" value="Cyt_P450_CS"/>
</dbReference>
<dbReference type="PRINTS" id="PR00385">
    <property type="entry name" value="P450"/>
</dbReference>
<organism evidence="11 12">
    <name type="scientific">Rhizoctonia solani</name>
    <dbReference type="NCBI Taxonomy" id="456999"/>
    <lineage>
        <taxon>Eukaryota</taxon>
        <taxon>Fungi</taxon>
        <taxon>Dikarya</taxon>
        <taxon>Basidiomycota</taxon>
        <taxon>Agaricomycotina</taxon>
        <taxon>Agaricomycetes</taxon>
        <taxon>Cantharellales</taxon>
        <taxon>Ceratobasidiaceae</taxon>
        <taxon>Rhizoctonia</taxon>
    </lineage>
</organism>
<evidence type="ECO:0000256" key="3">
    <source>
        <dbReference type="ARBA" id="ARBA00010617"/>
    </source>
</evidence>
<dbReference type="PRINTS" id="PR00463">
    <property type="entry name" value="EP450I"/>
</dbReference>
<evidence type="ECO:0008006" key="13">
    <source>
        <dbReference type="Google" id="ProtNLM"/>
    </source>
</evidence>
<evidence type="ECO:0000256" key="7">
    <source>
        <dbReference type="ARBA" id="ARBA00023004"/>
    </source>
</evidence>
<dbReference type="Proteomes" id="UP000663846">
    <property type="component" value="Unassembled WGS sequence"/>
</dbReference>
<accession>A0A8H2WL72</accession>
<protein>
    <recommendedName>
        <fullName evidence="13">O-methylsterigmatocystin oxidoreductase</fullName>
    </recommendedName>
</protein>
<dbReference type="SUPFAM" id="SSF48264">
    <property type="entry name" value="Cytochrome P450"/>
    <property type="match status" value="1"/>
</dbReference>
<comment type="cofactor">
    <cofactor evidence="1 9">
        <name>heme</name>
        <dbReference type="ChEBI" id="CHEBI:30413"/>
    </cofactor>
</comment>
<gene>
    <name evidence="11" type="ORF">RDB_LOCUS46151</name>
</gene>
<evidence type="ECO:0000256" key="4">
    <source>
        <dbReference type="ARBA" id="ARBA00022617"/>
    </source>
</evidence>
<evidence type="ECO:0000256" key="2">
    <source>
        <dbReference type="ARBA" id="ARBA00005179"/>
    </source>
</evidence>
<dbReference type="CDD" id="cd11065">
    <property type="entry name" value="CYP64-like"/>
    <property type="match status" value="1"/>
</dbReference>
<evidence type="ECO:0000256" key="1">
    <source>
        <dbReference type="ARBA" id="ARBA00001971"/>
    </source>
</evidence>
<dbReference type="Gene3D" id="1.10.630.10">
    <property type="entry name" value="Cytochrome P450"/>
    <property type="match status" value="1"/>
</dbReference>
<evidence type="ECO:0000256" key="8">
    <source>
        <dbReference type="ARBA" id="ARBA00023033"/>
    </source>
</evidence>
<evidence type="ECO:0000256" key="9">
    <source>
        <dbReference type="PIRSR" id="PIRSR602401-1"/>
    </source>
</evidence>
<evidence type="ECO:0000313" key="12">
    <source>
        <dbReference type="Proteomes" id="UP000663846"/>
    </source>
</evidence>
<evidence type="ECO:0000256" key="6">
    <source>
        <dbReference type="ARBA" id="ARBA00023002"/>
    </source>
</evidence>
<dbReference type="InterPro" id="IPR050364">
    <property type="entry name" value="Cytochrome_P450_fung"/>
</dbReference>
<feature type="binding site" description="axial binding residue" evidence="9">
    <location>
        <position position="406"/>
    </location>
    <ligand>
        <name>heme</name>
        <dbReference type="ChEBI" id="CHEBI:30413"/>
    </ligand>
    <ligandPart>
        <name>Fe</name>
        <dbReference type="ChEBI" id="CHEBI:18248"/>
    </ligandPart>
</feature>
<keyword evidence="6 10" id="KW-0560">Oxidoreductase</keyword>
<comment type="caution">
    <text evidence="11">The sequence shown here is derived from an EMBL/GenBank/DDBJ whole genome shotgun (WGS) entry which is preliminary data.</text>
</comment>
<dbReference type="GO" id="GO:0020037">
    <property type="term" value="F:heme binding"/>
    <property type="evidence" value="ECO:0007669"/>
    <property type="project" value="InterPro"/>
</dbReference>
<proteinExistence type="inferred from homology"/>
<dbReference type="GO" id="GO:0004497">
    <property type="term" value="F:monooxygenase activity"/>
    <property type="evidence" value="ECO:0007669"/>
    <property type="project" value="UniProtKB-KW"/>
</dbReference>
<dbReference type="PANTHER" id="PTHR46300:SF7">
    <property type="entry name" value="P450, PUTATIVE (EUROFUNG)-RELATED"/>
    <property type="match status" value="1"/>
</dbReference>
<evidence type="ECO:0000256" key="10">
    <source>
        <dbReference type="RuleBase" id="RU000461"/>
    </source>
</evidence>
<dbReference type="GO" id="GO:0005506">
    <property type="term" value="F:iron ion binding"/>
    <property type="evidence" value="ECO:0007669"/>
    <property type="project" value="InterPro"/>
</dbReference>
<dbReference type="InterPro" id="IPR002401">
    <property type="entry name" value="Cyt_P450_E_grp-I"/>
</dbReference>
<dbReference type="GO" id="GO:0016705">
    <property type="term" value="F:oxidoreductase activity, acting on paired donors, with incorporation or reduction of molecular oxygen"/>
    <property type="evidence" value="ECO:0007669"/>
    <property type="project" value="InterPro"/>
</dbReference>
<dbReference type="Pfam" id="PF00067">
    <property type="entry name" value="p450"/>
    <property type="match status" value="1"/>
</dbReference>
<sequence>MWDIILAIAVLALYIGAIQRRKASRLPPGPPGAFLLGGIYTFDLLGRPTVVFNSPNSGIDLLEKRATNFATRPAIYMAELSGWAEAILFVPYGPRLRSYRKLLYQTLNPRATLEFHDLQVQEVKKLMKRLLTHPKDFLDHAKLYAGAVSIRIAYGHTARDFNDEFIQGAEEFMKAVSEAILPGRWLVEIIPSMRYIPSWFPGATFKRKAEKWARMTTKHRQGPFDYVLKHMVEGTAEPSFTSKLLDPVDGSQVSESEKEMIKIVASHLYGAGADTTASIIQSFFLAMTLYPDVQATAQAELDSYLTTKRMLTVADREHLPYTHAIVMESLRWHPVTNIIARRTKEDEVVGEYIIPSGTYIIGNLWAMLHNTEIYPEPYAFKPERYLGDEPAPDPATYGFGFGRRVCPGSHIALQSLWLVISNILVNFDISKFRTPDGEVITPTEEYTSGILSRPLPFKNSIKARNLASWSMIDEVEI</sequence>
<dbReference type="PANTHER" id="PTHR46300">
    <property type="entry name" value="P450, PUTATIVE (EUROFUNG)-RELATED-RELATED"/>
    <property type="match status" value="1"/>
</dbReference>
<dbReference type="AlphaFoldDB" id="A0A8H2WL72"/>
<evidence type="ECO:0000256" key="5">
    <source>
        <dbReference type="ARBA" id="ARBA00022723"/>
    </source>
</evidence>
<dbReference type="InterPro" id="IPR001128">
    <property type="entry name" value="Cyt_P450"/>
</dbReference>
<reference evidence="11" key="1">
    <citation type="submission" date="2021-01" db="EMBL/GenBank/DDBJ databases">
        <authorList>
            <person name="Kaushik A."/>
        </authorList>
    </citation>
    <scope>NUCLEOTIDE SEQUENCE</scope>
    <source>
        <strain evidence="11">AG1-1C</strain>
    </source>
</reference>
<comment type="similarity">
    <text evidence="3 10">Belongs to the cytochrome P450 family.</text>
</comment>
<name>A0A8H2WL72_9AGAM</name>
<keyword evidence="7 9" id="KW-0408">Iron</keyword>
<dbReference type="PROSITE" id="PS00086">
    <property type="entry name" value="CYTOCHROME_P450"/>
    <property type="match status" value="1"/>
</dbReference>
<keyword evidence="4 9" id="KW-0349">Heme</keyword>
<comment type="pathway">
    <text evidence="2">Secondary metabolite biosynthesis.</text>
</comment>
<keyword evidence="5 9" id="KW-0479">Metal-binding</keyword>
<evidence type="ECO:0000313" key="11">
    <source>
        <dbReference type="EMBL" id="CAE6392532.1"/>
    </source>
</evidence>
<keyword evidence="8 10" id="KW-0503">Monooxygenase</keyword>